<accession>F5XRT6</accession>
<gene>
    <name evidence="2" type="ordered locus">MLP_41350</name>
</gene>
<dbReference type="EMBL" id="AP012204">
    <property type="protein sequence ID" value="BAK37149.1"/>
    <property type="molecule type" value="Genomic_DNA"/>
</dbReference>
<keyword evidence="3" id="KW-1185">Reference proteome</keyword>
<dbReference type="HOGENOM" id="CLU_2317126_0_0_11"/>
<dbReference type="Proteomes" id="UP000007947">
    <property type="component" value="Chromosome"/>
</dbReference>
<dbReference type="AlphaFoldDB" id="F5XRT6"/>
<dbReference type="STRING" id="1032480.MLP_41350"/>
<feature type="region of interest" description="Disordered" evidence="1">
    <location>
        <begin position="58"/>
        <end position="99"/>
    </location>
</feature>
<evidence type="ECO:0000313" key="2">
    <source>
        <dbReference type="EMBL" id="BAK37149.1"/>
    </source>
</evidence>
<evidence type="ECO:0000256" key="1">
    <source>
        <dbReference type="SAM" id="MobiDB-lite"/>
    </source>
</evidence>
<name>F5XRT6_MICPN</name>
<proteinExistence type="predicted"/>
<evidence type="ECO:0000313" key="3">
    <source>
        <dbReference type="Proteomes" id="UP000007947"/>
    </source>
</evidence>
<reference evidence="2 3" key="1">
    <citation type="submission" date="2011-05" db="EMBL/GenBank/DDBJ databases">
        <title>Whole genome sequence of Microlunatus phosphovorus NM-1.</title>
        <authorList>
            <person name="Hosoyama A."/>
            <person name="Sasaki K."/>
            <person name="Harada T."/>
            <person name="Igarashi R."/>
            <person name="Kawakoshi A."/>
            <person name="Sasagawa M."/>
            <person name="Fukada J."/>
            <person name="Nakamura S."/>
            <person name="Katano Y."/>
            <person name="Hanada S."/>
            <person name="Kamagata Y."/>
            <person name="Nakamura N."/>
            <person name="Yamazaki S."/>
            <person name="Fujita N."/>
        </authorList>
    </citation>
    <scope>NUCLEOTIDE SEQUENCE [LARGE SCALE GENOMIC DNA]</scope>
    <source>
        <strain evidence="3">ATCC 700054 / DSM 10555 / JCM 9379 / NBRC 101784 / NCIMB 13414 / VKM Ac-1990 / NM-1</strain>
    </source>
</reference>
<dbReference type="KEGG" id="mph:MLP_41350"/>
<feature type="compositionally biased region" description="Basic and acidic residues" evidence="1">
    <location>
        <begin position="81"/>
        <end position="99"/>
    </location>
</feature>
<organism evidence="2 3">
    <name type="scientific">Microlunatus phosphovorus (strain ATCC 700054 / DSM 10555 / JCM 9379 / NBRC 101784 / NCIMB 13414 / VKM Ac-1990 / NM-1)</name>
    <dbReference type="NCBI Taxonomy" id="1032480"/>
    <lineage>
        <taxon>Bacteria</taxon>
        <taxon>Bacillati</taxon>
        <taxon>Actinomycetota</taxon>
        <taxon>Actinomycetes</taxon>
        <taxon>Propionibacteriales</taxon>
        <taxon>Propionibacteriaceae</taxon>
        <taxon>Microlunatus</taxon>
    </lineage>
</organism>
<protein>
    <submittedName>
        <fullName evidence="2">Uncharacterized protein</fullName>
    </submittedName>
</protein>
<sequence length="99" mass="10901">MSAEEHPVPHLLAPPDALSPPLRATVLHFAPLGHWLRLDLGWLLPCGRLGSIRDDRQGSLARARVPRSRSSFNTTLPARRVRGDLSGRGTPDARRREAA</sequence>